<dbReference type="InterPro" id="IPR043502">
    <property type="entry name" value="DNA/RNA_pol_sf"/>
</dbReference>
<organism evidence="2 3">
    <name type="scientific">Enterococcus avium</name>
    <name type="common">Streptococcus avium</name>
    <dbReference type="NCBI Taxonomy" id="33945"/>
    <lineage>
        <taxon>Bacteria</taxon>
        <taxon>Bacillati</taxon>
        <taxon>Bacillota</taxon>
        <taxon>Bacilli</taxon>
        <taxon>Lactobacillales</taxon>
        <taxon>Enterococcaceae</taxon>
        <taxon>Enterococcus</taxon>
    </lineage>
</organism>
<keyword evidence="2" id="KW-0548">Nucleotidyltransferase</keyword>
<gene>
    <name evidence="2" type="primary">ltrA</name>
    <name evidence="2" type="ORF">EK398_06215</name>
</gene>
<dbReference type="NCBIfam" id="TIGR04416">
    <property type="entry name" value="group_II_RT_mat"/>
    <property type="match status" value="1"/>
</dbReference>
<protein>
    <submittedName>
        <fullName evidence="2">Group II intron reverse transcriptase/maturase</fullName>
        <ecNumber evidence="2">2.7.7.49</ecNumber>
    </submittedName>
</protein>
<dbReference type="GO" id="GO:0008270">
    <property type="term" value="F:zinc ion binding"/>
    <property type="evidence" value="ECO:0007669"/>
    <property type="project" value="InterPro"/>
</dbReference>
<evidence type="ECO:0000259" key="1">
    <source>
        <dbReference type="PROSITE" id="PS50878"/>
    </source>
</evidence>
<name>A0A437ULM7_ENTAV</name>
<feature type="domain" description="Reverse transcriptase" evidence="1">
    <location>
        <begin position="79"/>
        <end position="331"/>
    </location>
</feature>
<dbReference type="SMART" id="SM00507">
    <property type="entry name" value="HNHc"/>
    <property type="match status" value="1"/>
</dbReference>
<dbReference type="EC" id="2.7.7.49" evidence="2"/>
<dbReference type="InterPro" id="IPR000477">
    <property type="entry name" value="RT_dom"/>
</dbReference>
<keyword evidence="2" id="KW-0695">RNA-directed DNA polymerase</keyword>
<dbReference type="PROSITE" id="PS50878">
    <property type="entry name" value="RT_POL"/>
    <property type="match status" value="1"/>
</dbReference>
<dbReference type="GO" id="GO:0004519">
    <property type="term" value="F:endonuclease activity"/>
    <property type="evidence" value="ECO:0007669"/>
    <property type="project" value="InterPro"/>
</dbReference>
<dbReference type="InterPro" id="IPR030931">
    <property type="entry name" value="Group_II_RT_mat"/>
</dbReference>
<dbReference type="Pfam" id="PF00078">
    <property type="entry name" value="RVT_1"/>
    <property type="match status" value="1"/>
</dbReference>
<evidence type="ECO:0000313" key="3">
    <source>
        <dbReference type="Proteomes" id="UP000288388"/>
    </source>
</evidence>
<dbReference type="Gene3D" id="1.10.30.50">
    <property type="match status" value="1"/>
</dbReference>
<dbReference type="PANTHER" id="PTHR34047">
    <property type="entry name" value="NUCLEAR INTRON MATURASE 1, MITOCHONDRIAL-RELATED"/>
    <property type="match status" value="1"/>
</dbReference>
<dbReference type="InterPro" id="IPR051083">
    <property type="entry name" value="GrpII_Intron_Splice-Mob/Def"/>
</dbReference>
<sequence>MSTLERSTEYYGLTDLFDQLYESSLNGKTFSKLYQLIVLKQNILLAYRNIKRNSGAKTPGVDGVTISDIEKLNENEFVEIIRTSLTNYQPGPVRRVYIPKKNGKKRPLGIPNLYDRIIQQAIKQVLEPIVEAKFFKHSYGFRPLRSVEQAMGRMHSIINNVQLHYVVDVDIKGFFDNVNHNLLRHQIWNMGIHDTKVMAIISKILKAEIVGEGTPEKGTPQGGVLSPLLANIVLNDLDQWIASQWENFPSRHQYSRGKLHRALKGTTLKEGYLVRYADDFKVLTRSYSMAKRWYTAIKGYIENHLKLEISPAKSGITNLRKKRTEFLGFEIKAVSRGEKYTARSYVSKTSKQAMIKQLRETIKRIQGNPGYVNLLNYKILGMHNYYRIATTVSVAFSEIDYELKQMMKTRFKTIGKYSKPYYGTSPSFDKLYSKDYRTWRINRTWIYPIADVQFKIPINFIPGTVPYTSSGRNKYYKGIGIDIKIEMAKILRRRETGRTVEYLDNRLSRYVMVNGKCEVTGRVLSSEEFHCHHITPISMGGTDRYDNLKIIHKDVHKIIHANTIKNTLKYLIELKLTDKQLDKINILRTMCHLEPII</sequence>
<comment type="caution">
    <text evidence="2">The sequence shown here is derived from an EMBL/GenBank/DDBJ whole genome shotgun (WGS) entry which is preliminary data.</text>
</comment>
<accession>A0A437ULM7</accession>
<dbReference type="EMBL" id="RYZS01000001">
    <property type="protein sequence ID" value="RVU94475.1"/>
    <property type="molecule type" value="Genomic_DNA"/>
</dbReference>
<dbReference type="InterPro" id="IPR002711">
    <property type="entry name" value="HNH"/>
</dbReference>
<dbReference type="Pfam" id="PF01844">
    <property type="entry name" value="HNH"/>
    <property type="match status" value="1"/>
</dbReference>
<dbReference type="GO" id="GO:0003964">
    <property type="term" value="F:RNA-directed DNA polymerase activity"/>
    <property type="evidence" value="ECO:0007669"/>
    <property type="project" value="UniProtKB-KW"/>
</dbReference>
<dbReference type="CDD" id="cd00085">
    <property type="entry name" value="HNHc"/>
    <property type="match status" value="1"/>
</dbReference>
<dbReference type="InterPro" id="IPR003615">
    <property type="entry name" value="HNH_nuc"/>
</dbReference>
<dbReference type="CDD" id="cd01651">
    <property type="entry name" value="RT_G2_intron"/>
    <property type="match status" value="1"/>
</dbReference>
<reference evidence="2 3" key="1">
    <citation type="submission" date="2018-12" db="EMBL/GenBank/DDBJ databases">
        <title>A novel vanA-carrying plasmid in a clinical isolate of Enterococcus avium.</title>
        <authorList>
            <person name="Bernasconi O.J."/>
            <person name="Luzzaro F."/>
            <person name="Endimiani A."/>
        </authorList>
    </citation>
    <scope>NUCLEOTIDE SEQUENCE [LARGE SCALE GENOMIC DNA]</scope>
    <source>
        <strain evidence="2 3">LC0559/18</strain>
    </source>
</reference>
<keyword evidence="2" id="KW-0808">Transferase</keyword>
<dbReference type="Proteomes" id="UP000288388">
    <property type="component" value="Unassembled WGS sequence"/>
</dbReference>
<evidence type="ECO:0000313" key="2">
    <source>
        <dbReference type="EMBL" id="RVU94475.1"/>
    </source>
</evidence>
<dbReference type="RefSeq" id="WP_127978584.1">
    <property type="nucleotide sequence ID" value="NZ_JBCOJD010000102.1"/>
</dbReference>
<dbReference type="SUPFAM" id="SSF56672">
    <property type="entry name" value="DNA/RNA polymerases"/>
    <property type="match status" value="1"/>
</dbReference>
<dbReference type="AlphaFoldDB" id="A0A437ULM7"/>
<proteinExistence type="predicted"/>
<dbReference type="PANTHER" id="PTHR34047:SF8">
    <property type="entry name" value="PROTEIN YKFC"/>
    <property type="match status" value="1"/>
</dbReference>
<dbReference type="GO" id="GO:0003676">
    <property type="term" value="F:nucleic acid binding"/>
    <property type="evidence" value="ECO:0007669"/>
    <property type="project" value="InterPro"/>
</dbReference>